<evidence type="ECO:0000256" key="5">
    <source>
        <dbReference type="ARBA" id="ARBA00032875"/>
    </source>
</evidence>
<keyword evidence="2 7" id="KW-0436">Ligase</keyword>
<evidence type="ECO:0000256" key="1">
    <source>
        <dbReference type="ARBA" id="ARBA00006432"/>
    </source>
</evidence>
<evidence type="ECO:0000313" key="7">
    <source>
        <dbReference type="EMBL" id="EWC64059.1"/>
    </source>
</evidence>
<evidence type="ECO:0000256" key="3">
    <source>
        <dbReference type="ARBA" id="ARBA00022832"/>
    </source>
</evidence>
<dbReference type="Pfam" id="PF00501">
    <property type="entry name" value="AMP-binding"/>
    <property type="match status" value="1"/>
</dbReference>
<comment type="similarity">
    <text evidence="1">Belongs to the ATP-dependent AMP-binding enzyme family.</text>
</comment>
<evidence type="ECO:0000313" key="8">
    <source>
        <dbReference type="Proteomes" id="UP000019277"/>
    </source>
</evidence>
<comment type="caution">
    <text evidence="7">The sequence shown here is derived from an EMBL/GenBank/DDBJ whole genome shotgun (WGS) entry which is preliminary data.</text>
</comment>
<dbReference type="PANTHER" id="PTHR43272:SF32">
    <property type="entry name" value="AMP-DEPENDENT SYNTHETASE_LIGASE DOMAIN-CONTAINING PROTEIN"/>
    <property type="match status" value="1"/>
</dbReference>
<dbReference type="GO" id="GO:0016020">
    <property type="term" value="C:membrane"/>
    <property type="evidence" value="ECO:0007669"/>
    <property type="project" value="TreeGrafter"/>
</dbReference>
<dbReference type="Pfam" id="PF23562">
    <property type="entry name" value="AMP-binding_C_3"/>
    <property type="match status" value="1"/>
</dbReference>
<dbReference type="EMBL" id="AYXG01000024">
    <property type="protein sequence ID" value="EWC64059.1"/>
    <property type="molecule type" value="Genomic_DNA"/>
</dbReference>
<dbReference type="InterPro" id="IPR020845">
    <property type="entry name" value="AMP-binding_CS"/>
</dbReference>
<name>W7JDJ3_9PSEU</name>
<dbReference type="PROSITE" id="PS00455">
    <property type="entry name" value="AMP_BINDING"/>
    <property type="match status" value="1"/>
</dbReference>
<dbReference type="InterPro" id="IPR042099">
    <property type="entry name" value="ANL_N_sf"/>
</dbReference>
<keyword evidence="8" id="KW-1185">Reference proteome</keyword>
<dbReference type="Proteomes" id="UP000019277">
    <property type="component" value="Unassembled WGS sequence"/>
</dbReference>
<sequence length="606" mass="64153">MRESGVPATEVVAEQESLTDMVWANAERFADVIGFRRRVDGSWVDVTTRDFAAQVLALAKGLVGAGLAPGDRVALLSRVRYEWTLVDLAVWAAGCVAVPVPETSSAEQVAWLLRDSGARAVVVEDDAHRRVVEGVVDRLPELTRVWRVDPDPDEVPAESAPALDELVALGAGVPDAEVHRRRLAVGSADLATVAYTAGTTGRPKGVELTHRALLTQVRALVGAFPALLRPGNSMLQSLSQAAVPARVVTLACVYTRTTLGHLPDSGDHASDLATFRPTFVAATPRVFERVRATARRRAAAHDRAGLFDLAEGVAVRYSVALSTGGASTALRVRRLLAARVLGRELHAELGGRCVAALCHGGALDARLAHFFRGAGIPVHSGYGLTESAGLVCVNTESRFRAGTVGTPLPGVDVRIGDPVDGVGEVLLRGDALFRGYWRDAAATAEALVDGWLHTGDLGSLDADGYLRISGRRRDTITTADGRALAPSALEDRVRRDPLVSHCVVLGDRLPHVVALITVAEAGLADWAARAGRAEVDVATDPDLRAALRRTVEAANRTVSRAASITAFAVLAGDFTEAAGELTPTGTPRRDVIAKTRADDLAALHRH</sequence>
<proteinExistence type="inferred from homology"/>
<dbReference type="OrthoDB" id="9757771at2"/>
<evidence type="ECO:0000256" key="2">
    <source>
        <dbReference type="ARBA" id="ARBA00022598"/>
    </source>
</evidence>
<dbReference type="PANTHER" id="PTHR43272">
    <property type="entry name" value="LONG-CHAIN-FATTY-ACID--COA LIGASE"/>
    <property type="match status" value="1"/>
</dbReference>
<dbReference type="SUPFAM" id="SSF56801">
    <property type="entry name" value="Acetyl-CoA synthetase-like"/>
    <property type="match status" value="1"/>
</dbReference>
<dbReference type="PATRIC" id="fig|909613.9.peg.601"/>
<dbReference type="CDD" id="cd05907">
    <property type="entry name" value="VL_LC_FACS_like"/>
    <property type="match status" value="1"/>
</dbReference>
<keyword evidence="4" id="KW-0443">Lipid metabolism</keyword>
<organism evidence="7 8">
    <name type="scientific">Actinokineospora spheciospongiae</name>
    <dbReference type="NCBI Taxonomy" id="909613"/>
    <lineage>
        <taxon>Bacteria</taxon>
        <taxon>Bacillati</taxon>
        <taxon>Actinomycetota</taxon>
        <taxon>Actinomycetes</taxon>
        <taxon>Pseudonocardiales</taxon>
        <taxon>Pseudonocardiaceae</taxon>
        <taxon>Actinokineospora</taxon>
    </lineage>
</organism>
<dbReference type="InterPro" id="IPR000873">
    <property type="entry name" value="AMP-dep_synth/lig_dom"/>
</dbReference>
<dbReference type="eggNOG" id="COG1022">
    <property type="taxonomic scope" value="Bacteria"/>
</dbReference>
<dbReference type="Gene3D" id="3.40.50.12780">
    <property type="entry name" value="N-terminal domain of ligase-like"/>
    <property type="match status" value="1"/>
</dbReference>
<gene>
    <name evidence="7" type="ORF">UO65_0586</name>
</gene>
<feature type="domain" description="AMP-dependent synthetase/ligase" evidence="6">
    <location>
        <begin position="25"/>
        <end position="437"/>
    </location>
</feature>
<dbReference type="AlphaFoldDB" id="W7JDJ3"/>
<dbReference type="STRING" id="909613.UO65_0586"/>
<evidence type="ECO:0000259" key="6">
    <source>
        <dbReference type="Pfam" id="PF00501"/>
    </source>
</evidence>
<dbReference type="GO" id="GO:0004467">
    <property type="term" value="F:long-chain fatty acid-CoA ligase activity"/>
    <property type="evidence" value="ECO:0007669"/>
    <property type="project" value="TreeGrafter"/>
</dbReference>
<reference evidence="7 8" key="1">
    <citation type="journal article" date="2014" name="Genome Announc.">
        <title>Draft Genome Sequence of the Antitrypanosomally Active Sponge-Associated Bacterium Actinokineospora sp. Strain EG49.</title>
        <authorList>
            <person name="Harjes J."/>
            <person name="Ryu T."/>
            <person name="Abdelmohsen U.R."/>
            <person name="Moitinho-Silva L."/>
            <person name="Horn H."/>
            <person name="Ravasi T."/>
            <person name="Hentschel U."/>
        </authorList>
    </citation>
    <scope>NUCLEOTIDE SEQUENCE [LARGE SCALE GENOMIC DNA]</scope>
    <source>
        <strain evidence="7 8">EG49</strain>
    </source>
</reference>
<evidence type="ECO:0000256" key="4">
    <source>
        <dbReference type="ARBA" id="ARBA00023098"/>
    </source>
</evidence>
<accession>W7JDJ3</accession>
<protein>
    <recommendedName>
        <fullName evidence="5">Acyl-CoA synthetase</fullName>
    </recommendedName>
</protein>
<keyword evidence="3" id="KW-0276">Fatty acid metabolism</keyword>
<dbReference type="RefSeq" id="WP_035278450.1">
    <property type="nucleotide sequence ID" value="NZ_AYXG01000024.1"/>
</dbReference>